<evidence type="ECO:0000313" key="1">
    <source>
        <dbReference type="EMBL" id="KAF0699738.1"/>
    </source>
</evidence>
<dbReference type="AlphaFoldDB" id="A0A485KP02"/>
<dbReference type="InterPro" id="IPR036770">
    <property type="entry name" value="Ankyrin_rpt-contain_sf"/>
</dbReference>
<dbReference type="Gene3D" id="1.25.40.20">
    <property type="entry name" value="Ankyrin repeat-containing domain"/>
    <property type="match status" value="2"/>
</dbReference>
<organism evidence="2 3">
    <name type="scientific">Aphanomyces stellatus</name>
    <dbReference type="NCBI Taxonomy" id="120398"/>
    <lineage>
        <taxon>Eukaryota</taxon>
        <taxon>Sar</taxon>
        <taxon>Stramenopiles</taxon>
        <taxon>Oomycota</taxon>
        <taxon>Saprolegniomycetes</taxon>
        <taxon>Saprolegniales</taxon>
        <taxon>Verrucalvaceae</taxon>
        <taxon>Aphanomyces</taxon>
    </lineage>
</organism>
<dbReference type="Proteomes" id="UP000332933">
    <property type="component" value="Unassembled WGS sequence"/>
</dbReference>
<reference evidence="1" key="2">
    <citation type="submission" date="2019-06" db="EMBL/GenBank/DDBJ databases">
        <title>Genomics analysis of Aphanomyces spp. identifies a new class of oomycete effector associated with host adaptation.</title>
        <authorList>
            <person name="Gaulin E."/>
        </authorList>
    </citation>
    <scope>NUCLEOTIDE SEQUENCE</scope>
    <source>
        <strain evidence="1">CBS 578.67</strain>
    </source>
</reference>
<protein>
    <submittedName>
        <fullName evidence="2">Aste57867_9707 protein</fullName>
    </submittedName>
</protein>
<dbReference type="InterPro" id="IPR052050">
    <property type="entry name" value="SecEffector_AnkRepeat"/>
</dbReference>
<name>A0A485KP02_9STRA</name>
<evidence type="ECO:0000313" key="3">
    <source>
        <dbReference type="Proteomes" id="UP000332933"/>
    </source>
</evidence>
<dbReference type="PANTHER" id="PTHR46586:SF3">
    <property type="entry name" value="ANKYRIN REPEAT-CONTAINING PROTEIN"/>
    <property type="match status" value="1"/>
</dbReference>
<sequence>MLVGALFAQLGIDHIFSYQDGVFHDLLPLCPFLDRPFEAHVDIFHPCFASWYASRGHAGVARLLQCRPACLPYLMRYAVWSGHMELAATLHQRDRPLLMSLEKILDLAASRDHLNMLAWLHGHDYAGCTYRAMNAAAARGNLSIVRFLHDHRTEGCSRSAMNGAMINGHLGVVAFLHNHRTEGCTPYGMDITAKNGHLDVIQFLHAHRTEGCTADALTWAAAYGHLEVVRFLHEMRTEGYAPWAIEAAAAGGHTAIVQFLESHPKDNDVGICDSDVVFSGRDFDF</sequence>
<proteinExistence type="predicted"/>
<dbReference type="EMBL" id="VJMH01005157">
    <property type="protein sequence ID" value="KAF0699738.1"/>
    <property type="molecule type" value="Genomic_DNA"/>
</dbReference>
<evidence type="ECO:0000313" key="2">
    <source>
        <dbReference type="EMBL" id="VFT86586.1"/>
    </source>
</evidence>
<dbReference type="EMBL" id="CAADRA010005178">
    <property type="protein sequence ID" value="VFT86586.1"/>
    <property type="molecule type" value="Genomic_DNA"/>
</dbReference>
<dbReference type="SUPFAM" id="SSF48403">
    <property type="entry name" value="Ankyrin repeat"/>
    <property type="match status" value="1"/>
</dbReference>
<dbReference type="PANTHER" id="PTHR46586">
    <property type="entry name" value="ANKYRIN REPEAT-CONTAINING PROTEIN"/>
    <property type="match status" value="1"/>
</dbReference>
<dbReference type="Pfam" id="PF12796">
    <property type="entry name" value="Ank_2"/>
    <property type="match status" value="1"/>
</dbReference>
<reference evidence="2 3" key="1">
    <citation type="submission" date="2019-03" db="EMBL/GenBank/DDBJ databases">
        <authorList>
            <person name="Gaulin E."/>
            <person name="Dumas B."/>
        </authorList>
    </citation>
    <scope>NUCLEOTIDE SEQUENCE [LARGE SCALE GENOMIC DNA]</scope>
    <source>
        <strain evidence="2">CBS 568.67</strain>
    </source>
</reference>
<gene>
    <name evidence="2" type="primary">Aste57867_9707</name>
    <name evidence="1" type="ORF">As57867_009669</name>
    <name evidence="2" type="ORF">ASTE57867_9707</name>
</gene>
<keyword evidence="3" id="KW-1185">Reference proteome</keyword>
<dbReference type="OrthoDB" id="73997at2759"/>
<accession>A0A485KP02</accession>
<dbReference type="InterPro" id="IPR002110">
    <property type="entry name" value="Ankyrin_rpt"/>
</dbReference>